<proteinExistence type="predicted"/>
<reference evidence="8" key="1">
    <citation type="submission" date="2014-10" db="EMBL/GenBank/DDBJ databases">
        <authorList>
            <person name="King R."/>
        </authorList>
    </citation>
    <scope>NUCLEOTIDE SEQUENCE [LARGE SCALE GENOMIC DNA]</scope>
    <source>
        <strain evidence="8">A3/5</strain>
    </source>
</reference>
<dbReference type="Gene3D" id="3.40.50.300">
    <property type="entry name" value="P-loop containing nucleotide triphosphate hydrolases"/>
    <property type="match status" value="1"/>
</dbReference>
<dbReference type="EMBL" id="LN649231">
    <property type="protein sequence ID" value="CEI70589.1"/>
    <property type="molecule type" value="Genomic_DNA"/>
</dbReference>
<evidence type="ECO:0000313" key="8">
    <source>
        <dbReference type="Proteomes" id="UP000245910"/>
    </source>
</evidence>
<evidence type="ECO:0000256" key="4">
    <source>
        <dbReference type="SAM" id="MobiDB-lite"/>
    </source>
</evidence>
<dbReference type="Gene3D" id="3.40.50.10810">
    <property type="entry name" value="Tandem AAA-ATPase domain"/>
    <property type="match status" value="1"/>
</dbReference>
<dbReference type="Pfam" id="PF00176">
    <property type="entry name" value="SNF2-rel_dom"/>
    <property type="match status" value="1"/>
</dbReference>
<evidence type="ECO:0000313" key="7">
    <source>
        <dbReference type="EMBL" id="CEI70589.1"/>
    </source>
</evidence>
<feature type="region of interest" description="Disordered" evidence="4">
    <location>
        <begin position="1"/>
        <end position="37"/>
    </location>
</feature>
<dbReference type="PROSITE" id="PS51194">
    <property type="entry name" value="HELICASE_CTER"/>
    <property type="match status" value="1"/>
</dbReference>
<dbReference type="GO" id="GO:0008094">
    <property type="term" value="F:ATP-dependent activity, acting on DNA"/>
    <property type="evidence" value="ECO:0007669"/>
    <property type="project" value="TreeGrafter"/>
</dbReference>
<organism evidence="7 8">
    <name type="scientific">Fusarium venenatum</name>
    <dbReference type="NCBI Taxonomy" id="56646"/>
    <lineage>
        <taxon>Eukaryota</taxon>
        <taxon>Fungi</taxon>
        <taxon>Dikarya</taxon>
        <taxon>Ascomycota</taxon>
        <taxon>Pezizomycotina</taxon>
        <taxon>Sordariomycetes</taxon>
        <taxon>Hypocreomycetidae</taxon>
        <taxon>Hypocreales</taxon>
        <taxon>Nectriaceae</taxon>
        <taxon>Fusarium</taxon>
    </lineage>
</organism>
<dbReference type="SMART" id="SM00490">
    <property type="entry name" value="HELICc"/>
    <property type="match status" value="1"/>
</dbReference>
<evidence type="ECO:0000256" key="1">
    <source>
        <dbReference type="ARBA" id="ARBA00022741"/>
    </source>
</evidence>
<dbReference type="InterPro" id="IPR000330">
    <property type="entry name" value="SNF2_N"/>
</dbReference>
<keyword evidence="3" id="KW-0067">ATP-binding</keyword>
<protein>
    <recommendedName>
        <fullName evidence="9">Helicase C-terminal domain-containing protein</fullName>
    </recommendedName>
</protein>
<evidence type="ECO:0000259" key="5">
    <source>
        <dbReference type="PROSITE" id="PS51192"/>
    </source>
</evidence>
<dbReference type="Pfam" id="PF00271">
    <property type="entry name" value="Helicase_C"/>
    <property type="match status" value="1"/>
</dbReference>
<feature type="compositionally biased region" description="Polar residues" evidence="4">
    <location>
        <begin position="1"/>
        <end position="10"/>
    </location>
</feature>
<feature type="compositionally biased region" description="Polar residues" evidence="4">
    <location>
        <begin position="24"/>
        <end position="37"/>
    </location>
</feature>
<dbReference type="InterPro" id="IPR038718">
    <property type="entry name" value="SNF2-like_sf"/>
</dbReference>
<dbReference type="CDD" id="cd18793">
    <property type="entry name" value="SF2_C_SNF"/>
    <property type="match status" value="1"/>
</dbReference>
<accession>A0A2L2TKJ2</accession>
<feature type="domain" description="Helicase ATP-binding" evidence="5">
    <location>
        <begin position="448"/>
        <end position="635"/>
    </location>
</feature>
<dbReference type="InterPro" id="IPR027417">
    <property type="entry name" value="P-loop_NTPase"/>
</dbReference>
<dbReference type="AlphaFoldDB" id="A0A2L2TKJ2"/>
<dbReference type="SMART" id="SM00487">
    <property type="entry name" value="DEXDc"/>
    <property type="match status" value="1"/>
</dbReference>
<feature type="domain" description="Helicase C-terminal" evidence="6">
    <location>
        <begin position="867"/>
        <end position="1019"/>
    </location>
</feature>
<dbReference type="SUPFAM" id="SSF52540">
    <property type="entry name" value="P-loop containing nucleoside triphosphate hydrolases"/>
    <property type="match status" value="2"/>
</dbReference>
<dbReference type="GO" id="GO:0005634">
    <property type="term" value="C:nucleus"/>
    <property type="evidence" value="ECO:0007669"/>
    <property type="project" value="TreeGrafter"/>
</dbReference>
<name>A0A2L2TKJ2_9HYPO</name>
<keyword evidence="2" id="KW-0378">Hydrolase</keyword>
<evidence type="ECO:0000259" key="6">
    <source>
        <dbReference type="PROSITE" id="PS51194"/>
    </source>
</evidence>
<dbReference type="PANTHER" id="PTHR45626">
    <property type="entry name" value="TRANSCRIPTION TERMINATION FACTOR 2-RELATED"/>
    <property type="match status" value="1"/>
</dbReference>
<dbReference type="CDD" id="cd18008">
    <property type="entry name" value="DEXDc_SHPRH-like"/>
    <property type="match status" value="1"/>
</dbReference>
<dbReference type="InterPro" id="IPR014001">
    <property type="entry name" value="Helicase_ATP-bd"/>
</dbReference>
<sequence>MVLDPSMSQWSKRRRLDQGEEQVQRNGPQHPTTWSQSDAQLQRLPAAIAQQHYEWNSHGNVQTSWNDYSGNTIPVHNVMNYHMGSWNGYSSYPQNTIGIEPSFSYPNDIITQWPSYSNVPLHSHALLQIHMPLQTHASMFVPSYQQYPLYGSPTNQPTAGFQQSSEPLVEDTLPKSLPYHADLSQSTTICVDSPSALPDQEVEVGEIVCFGMIPSIAAKCDHGGTAQSLLASFPVGLESSTRFSSKDLSNISGQIPLEYSQMIQDILDETCLELHASCIVGGFHSADAQSPRGSTIPSNLEISVYGPVEIFEELGKWFDHYQVYLQDPRECHRDVRYCNPHRLSTDEISGCPLLSDVISQSSKSLELESVAQQSDLLDELCSYENLDEAPQPSVIKRELKRHQKQALTFMIRREQGWAFSGQDPDIWEVRYTNQGRHFLNRVSDASQVQEPPQCYGGIVADPMGLGKTLTMIALVATDMNNQNLNDNSGEEFHQTVPTTLIVVPPSLIGTWEEQLSAHVMEDGLTCHLYHQKGRKLAFNKLETTHIVLTTYQTASAEWNSSNKGKESVLFSVCWKRIILDEGKLTTTAHIIRNVNSRMSQAICALDSRSRWAVTGTPVQNRLGDLASLFKFIRVHPYTDRRCFDADISRLWKNGEYQEAIKRLKRLSKCLILRRDKSTINLPPRQDLQCPVNFSPEEQALYDNLREDTKVSINEAMNRDSNSLRPGGYVHILQRIESLRLICNIGLHYHTRHDKVIKNITGADEWMETAQTAFNMQREMVSMTCLRCSSVLDITETVSDSTTTASQNPLFFSCLTFVCAECVQRSGQNVDCGHNGGCAVARISMSGESLNASFSDMQPQTNISLPSKVKALITDISNLPSSEKCVVFSTWRRTLDIIEAGLTQSSILSVRFDGTVPQKSRQNVVDKFRTDPSIRIMLLTLSCGAAGLTLTEATRAYLMEPHWNPTTEEQALARIHRIGQKQEVTTVRFFMRDSFEHRVIQMQEDKKHLAGLLLSPDEDGYETENLGRLQSLSSLL</sequence>
<dbReference type="GO" id="GO:0006281">
    <property type="term" value="P:DNA repair"/>
    <property type="evidence" value="ECO:0007669"/>
    <property type="project" value="TreeGrafter"/>
</dbReference>
<evidence type="ECO:0000256" key="2">
    <source>
        <dbReference type="ARBA" id="ARBA00022801"/>
    </source>
</evidence>
<dbReference type="PROSITE" id="PS51192">
    <property type="entry name" value="HELICASE_ATP_BIND_1"/>
    <property type="match status" value="1"/>
</dbReference>
<evidence type="ECO:0000256" key="3">
    <source>
        <dbReference type="ARBA" id="ARBA00022840"/>
    </source>
</evidence>
<dbReference type="InterPro" id="IPR050628">
    <property type="entry name" value="SNF2_RAD54_helicase_TF"/>
</dbReference>
<dbReference type="Proteomes" id="UP000245910">
    <property type="component" value="Chromosome III"/>
</dbReference>
<keyword evidence="8" id="KW-1185">Reference proteome</keyword>
<dbReference type="STRING" id="56646.A0A2L2TKJ2"/>
<dbReference type="GO" id="GO:0005524">
    <property type="term" value="F:ATP binding"/>
    <property type="evidence" value="ECO:0007669"/>
    <property type="project" value="UniProtKB-KW"/>
</dbReference>
<keyword evidence="1" id="KW-0547">Nucleotide-binding</keyword>
<dbReference type="InterPro" id="IPR001650">
    <property type="entry name" value="Helicase_C-like"/>
</dbReference>
<evidence type="ECO:0008006" key="9">
    <source>
        <dbReference type="Google" id="ProtNLM"/>
    </source>
</evidence>
<dbReference type="PANTHER" id="PTHR45626:SF22">
    <property type="entry name" value="DNA REPAIR PROTEIN RAD5"/>
    <property type="match status" value="1"/>
</dbReference>
<dbReference type="InterPro" id="IPR049730">
    <property type="entry name" value="SNF2/RAD54-like_C"/>
</dbReference>
<dbReference type="GO" id="GO:0016787">
    <property type="term" value="F:hydrolase activity"/>
    <property type="evidence" value="ECO:0007669"/>
    <property type="project" value="UniProtKB-KW"/>
</dbReference>